<sequence length="532" mass="60192">METRAAKKRRLLMEQENKHNEKIKDRFSDLPDDVLHHTLSFLPIKSAAHTSNLSKRWRKLWDSCPILDFSKACRPTGLRFEKKPATVGEVYGRHSKVVNGISKVLSGRHENSNIEVFEYAGYMNPSWLLDWVPCLVKHRVEKLVLYVWLVHSLDLPCSLFECNSLRSLTLEATRSEHCLLINNPDTRFWLPSSCARATSGLRSLSLTGVDFAGNVLFSDPTSFPSLEKLTVDHCRRISHLKICCANLKCIEVCNMGIKSLDISGMKLEKLTVKLCFNGCGKGSSVKILAPNLQTFCWNDNDFAEKCLIQSFPKLMEGEISSCVLPANVSKVNAQSAANLLSSLSQVGSLCLSYRILEILSKIYLEFGGLPYSFMNLKTLQIYTDLRKADIPAIACIFRSSPAVRNLTITITAGCDIHSPPAGWENQAQSLSSFLCHLKVVNIVVWTNTIHESVINVVRFLLQHGRALQKFVISSWHSKVHDQLATLFPRASTRLEGSWFYTNFVNTRDIDDHYGYHIYIELYMLLIWDIINS</sequence>
<name>A0AAD4WBN4_PRUDU</name>
<dbReference type="InterPro" id="IPR032675">
    <property type="entry name" value="LRR_dom_sf"/>
</dbReference>
<dbReference type="AlphaFoldDB" id="A0AAD4WBN4"/>
<dbReference type="InterPro" id="IPR055411">
    <property type="entry name" value="LRR_FXL15/At3g58940/PEG3-like"/>
</dbReference>
<dbReference type="SUPFAM" id="SSF52047">
    <property type="entry name" value="RNI-like"/>
    <property type="match status" value="1"/>
</dbReference>
<protein>
    <recommendedName>
        <fullName evidence="1">F-box domain-containing protein</fullName>
    </recommendedName>
</protein>
<reference evidence="2 3" key="1">
    <citation type="journal article" date="2022" name="G3 (Bethesda)">
        <title>Whole-genome sequence and methylome profiling of the almond [Prunus dulcis (Mill.) D.A. Webb] cultivar 'Nonpareil'.</title>
        <authorList>
            <person name="D'Amico-Willman K.M."/>
            <person name="Ouma W.Z."/>
            <person name="Meulia T."/>
            <person name="Sideli G.M."/>
            <person name="Gradziel T.M."/>
            <person name="Fresnedo-Ramirez J."/>
        </authorList>
    </citation>
    <scope>NUCLEOTIDE SEQUENCE [LARGE SCALE GENOMIC DNA]</scope>
    <source>
        <strain evidence="2">Clone GOH B32 T37-40</strain>
    </source>
</reference>
<dbReference type="InterPro" id="IPR050232">
    <property type="entry name" value="FBL13/AtMIF1-like"/>
</dbReference>
<evidence type="ECO:0000313" key="2">
    <source>
        <dbReference type="EMBL" id="KAI5340424.1"/>
    </source>
</evidence>
<evidence type="ECO:0000259" key="1">
    <source>
        <dbReference type="PROSITE" id="PS50181"/>
    </source>
</evidence>
<comment type="caution">
    <text evidence="2">The sequence shown here is derived from an EMBL/GenBank/DDBJ whole genome shotgun (WGS) entry which is preliminary data.</text>
</comment>
<accession>A0AAD4WBN4</accession>
<dbReference type="EMBL" id="JAJFAZ020000003">
    <property type="protein sequence ID" value="KAI5340424.1"/>
    <property type="molecule type" value="Genomic_DNA"/>
</dbReference>
<dbReference type="SMART" id="SM00256">
    <property type="entry name" value="FBOX"/>
    <property type="match status" value="1"/>
</dbReference>
<keyword evidence="3" id="KW-1185">Reference proteome</keyword>
<evidence type="ECO:0000313" key="3">
    <source>
        <dbReference type="Proteomes" id="UP001054821"/>
    </source>
</evidence>
<dbReference type="Gene3D" id="3.80.10.10">
    <property type="entry name" value="Ribonuclease Inhibitor"/>
    <property type="match status" value="1"/>
</dbReference>
<dbReference type="InterPro" id="IPR053781">
    <property type="entry name" value="F-box_AtFBL13-like"/>
</dbReference>
<dbReference type="PANTHER" id="PTHR31900:SF30">
    <property type="entry name" value="SUPERFAMILY PROTEIN, PUTATIVE-RELATED"/>
    <property type="match status" value="1"/>
</dbReference>
<organism evidence="2 3">
    <name type="scientific">Prunus dulcis</name>
    <name type="common">Almond</name>
    <name type="synonym">Amygdalus dulcis</name>
    <dbReference type="NCBI Taxonomy" id="3755"/>
    <lineage>
        <taxon>Eukaryota</taxon>
        <taxon>Viridiplantae</taxon>
        <taxon>Streptophyta</taxon>
        <taxon>Embryophyta</taxon>
        <taxon>Tracheophyta</taxon>
        <taxon>Spermatophyta</taxon>
        <taxon>Magnoliopsida</taxon>
        <taxon>eudicotyledons</taxon>
        <taxon>Gunneridae</taxon>
        <taxon>Pentapetalae</taxon>
        <taxon>rosids</taxon>
        <taxon>fabids</taxon>
        <taxon>Rosales</taxon>
        <taxon>Rosaceae</taxon>
        <taxon>Amygdaloideae</taxon>
        <taxon>Amygdaleae</taxon>
        <taxon>Prunus</taxon>
    </lineage>
</organism>
<feature type="domain" description="F-box" evidence="1">
    <location>
        <begin position="24"/>
        <end position="72"/>
    </location>
</feature>
<proteinExistence type="predicted"/>
<dbReference type="SUPFAM" id="SSF81383">
    <property type="entry name" value="F-box domain"/>
    <property type="match status" value="1"/>
</dbReference>
<dbReference type="Pfam" id="PF24758">
    <property type="entry name" value="LRR_At5g56370"/>
    <property type="match status" value="1"/>
</dbReference>
<dbReference type="InterPro" id="IPR001810">
    <property type="entry name" value="F-box_dom"/>
</dbReference>
<dbReference type="PANTHER" id="PTHR31900">
    <property type="entry name" value="F-BOX/RNI SUPERFAMILY PROTEIN-RELATED"/>
    <property type="match status" value="1"/>
</dbReference>
<gene>
    <name evidence="2" type="ORF">L3X38_019698</name>
</gene>
<dbReference type="Proteomes" id="UP001054821">
    <property type="component" value="Chromosome 3"/>
</dbReference>
<dbReference type="CDD" id="cd22160">
    <property type="entry name" value="F-box_AtFBL13-like"/>
    <property type="match status" value="1"/>
</dbReference>
<dbReference type="Gene3D" id="1.20.1280.50">
    <property type="match status" value="1"/>
</dbReference>
<dbReference type="Pfam" id="PF00646">
    <property type="entry name" value="F-box"/>
    <property type="match status" value="1"/>
</dbReference>
<dbReference type="PROSITE" id="PS50181">
    <property type="entry name" value="FBOX"/>
    <property type="match status" value="1"/>
</dbReference>
<dbReference type="InterPro" id="IPR036047">
    <property type="entry name" value="F-box-like_dom_sf"/>
</dbReference>